<dbReference type="AlphaFoldDB" id="A0A084Q8I9"/>
<dbReference type="InParanoid" id="A0A084Q8I9"/>
<evidence type="ECO:0000313" key="2">
    <source>
        <dbReference type="Proteomes" id="UP000028524"/>
    </source>
</evidence>
<dbReference type="HOGENOM" id="CLU_029138_1_0_1"/>
<dbReference type="EMBL" id="KL660939">
    <property type="protein sequence ID" value="KFA60274.1"/>
    <property type="molecule type" value="Genomic_DNA"/>
</dbReference>
<dbReference type="Gene3D" id="3.30.559.10">
    <property type="entry name" value="Chloramphenicol acetyltransferase-like domain"/>
    <property type="match status" value="1"/>
</dbReference>
<dbReference type="InterPro" id="IPR023213">
    <property type="entry name" value="CAT-like_dom_sf"/>
</dbReference>
<dbReference type="STRING" id="1283841.A0A084Q8I9"/>
<organism evidence="1 2">
    <name type="scientific">Stachybotrys chlorohalonatus (strain IBT 40285)</name>
    <dbReference type="NCBI Taxonomy" id="1283841"/>
    <lineage>
        <taxon>Eukaryota</taxon>
        <taxon>Fungi</taxon>
        <taxon>Dikarya</taxon>
        <taxon>Ascomycota</taxon>
        <taxon>Pezizomycotina</taxon>
        <taxon>Sordariomycetes</taxon>
        <taxon>Hypocreomycetidae</taxon>
        <taxon>Hypocreales</taxon>
        <taxon>Stachybotryaceae</taxon>
        <taxon>Stachybotrys</taxon>
    </lineage>
</organism>
<proteinExistence type="predicted"/>
<dbReference type="SUPFAM" id="SSF52777">
    <property type="entry name" value="CoA-dependent acyltransferases"/>
    <property type="match status" value="1"/>
</dbReference>
<sequence length="458" mass="50361">MDCTQPAAQAWSRELGGLEKIYRFTSRLFQDTGREHWGLYTVCTLHSQPQIKIVAKLPRAWYTLRVEHPSLGAIVDDYQANYSAHSFEEWTCLTFSVQTGKTPDDVIADYPLLDLPTLTYFPTTREILLLASHWRVDAIGSGMLLDRLLYLTVANLPDNVSPGLQHISPSLEDAAGAPDTTTPLITETADRVTSTFAKTARNSVGLAYKGGSLTSPARSAHQSITLTADETEKLVSACKCHGFSVSAAIYAALGTVILNQATAESHEAISDFATIMAVSMRPHLPAPYNSPAHACAAYVSSITPRMYRENSFAKSAATVSSHFKNWHSKNFQDALREIYRRGSEVLLRQKPKVPPPPSPRRPPSGVTLSSLGVINNFLKGCYKSPLEQDGAEISLTNFRFGVSILTRQILLYVWTFNGQLQLSVNYNEAYYESSTIRGFLTAITGVLERELGTSLSSS</sequence>
<reference evidence="1 2" key="1">
    <citation type="journal article" date="2014" name="BMC Genomics">
        <title>Comparative genome sequencing reveals chemotype-specific gene clusters in the toxigenic black mold Stachybotrys.</title>
        <authorList>
            <person name="Semeiks J."/>
            <person name="Borek D."/>
            <person name="Otwinowski Z."/>
            <person name="Grishin N.V."/>
        </authorList>
    </citation>
    <scope>NUCLEOTIDE SEQUENCE [LARGE SCALE GENOMIC DNA]</scope>
    <source>
        <strain evidence="1 2">IBT 40285</strain>
    </source>
</reference>
<dbReference type="OrthoDB" id="10000533at2759"/>
<protein>
    <recommendedName>
        <fullName evidence="3">Condensation domain-containing protein</fullName>
    </recommendedName>
</protein>
<evidence type="ECO:0000313" key="1">
    <source>
        <dbReference type="EMBL" id="KFA60274.1"/>
    </source>
</evidence>
<dbReference type="PANTHER" id="PTHR42034:SF1">
    <property type="entry name" value="CONDENSATION DOMAIN-CONTAINING PROTEIN"/>
    <property type="match status" value="1"/>
</dbReference>
<accession>A0A084Q8I9</accession>
<dbReference type="Proteomes" id="UP000028524">
    <property type="component" value="Unassembled WGS sequence"/>
</dbReference>
<keyword evidence="2" id="KW-1185">Reference proteome</keyword>
<dbReference type="Gene3D" id="3.30.559.30">
    <property type="entry name" value="Nonribosomal peptide synthetase, condensation domain"/>
    <property type="match status" value="1"/>
</dbReference>
<name>A0A084Q8I9_STAC4</name>
<dbReference type="PANTHER" id="PTHR42034">
    <property type="entry name" value="CHROMOSOME 7, WHOLE GENOME SHOTGUN SEQUENCE-RELATED"/>
    <property type="match status" value="1"/>
</dbReference>
<gene>
    <name evidence="1" type="ORF">S40285_08415</name>
</gene>
<dbReference type="OMA" id="TGREHWG"/>
<evidence type="ECO:0008006" key="3">
    <source>
        <dbReference type="Google" id="ProtNLM"/>
    </source>
</evidence>